<evidence type="ECO:0000313" key="1">
    <source>
        <dbReference type="EMBL" id="MBL4938095.1"/>
    </source>
</evidence>
<reference evidence="1 2" key="1">
    <citation type="submission" date="2021-01" db="EMBL/GenBank/DDBJ databases">
        <title>Genome public.</title>
        <authorList>
            <person name="Liu C."/>
            <person name="Sun Q."/>
        </authorList>
    </citation>
    <scope>NUCLEOTIDE SEQUENCE [LARGE SCALE GENOMIC DNA]</scope>
    <source>
        <strain evidence="1 2">YIM B02515</strain>
    </source>
</reference>
<proteinExistence type="predicted"/>
<accession>A0ABS1TFL3</accession>
<gene>
    <name evidence="1" type="ORF">JK636_20490</name>
</gene>
<protein>
    <submittedName>
        <fullName evidence="1">Uncharacterized protein</fullName>
    </submittedName>
</protein>
<dbReference type="EMBL" id="JAESWC010000018">
    <property type="protein sequence ID" value="MBL4938095.1"/>
    <property type="molecule type" value="Genomic_DNA"/>
</dbReference>
<dbReference type="RefSeq" id="WP_202750826.1">
    <property type="nucleotide sequence ID" value="NZ_JAESWC010000018.1"/>
</dbReference>
<comment type="caution">
    <text evidence="1">The sequence shown here is derived from an EMBL/GenBank/DDBJ whole genome shotgun (WGS) entry which is preliminary data.</text>
</comment>
<organism evidence="1 2">
    <name type="scientific">Clostridium rhizosphaerae</name>
    <dbReference type="NCBI Taxonomy" id="2803861"/>
    <lineage>
        <taxon>Bacteria</taxon>
        <taxon>Bacillati</taxon>
        <taxon>Bacillota</taxon>
        <taxon>Clostridia</taxon>
        <taxon>Eubacteriales</taxon>
        <taxon>Clostridiaceae</taxon>
        <taxon>Clostridium</taxon>
    </lineage>
</organism>
<keyword evidence="2" id="KW-1185">Reference proteome</keyword>
<name>A0ABS1TFL3_9CLOT</name>
<dbReference type="Proteomes" id="UP000632377">
    <property type="component" value="Unassembled WGS sequence"/>
</dbReference>
<sequence>MEVVCPNCNKLGIEKYICSSCRVEMTDLGRAQEVYQDDYTANMPINDSSDYCIHVFKCNSCHNKEKVQIKKISI</sequence>
<evidence type="ECO:0000313" key="2">
    <source>
        <dbReference type="Proteomes" id="UP000632377"/>
    </source>
</evidence>